<comment type="caution">
    <text evidence="3">The sequence shown here is derived from an EMBL/GenBank/DDBJ whole genome shotgun (WGS) entry which is preliminary data.</text>
</comment>
<proteinExistence type="predicted"/>
<dbReference type="AlphaFoldDB" id="A0A814GIF1"/>
<evidence type="ECO:0000313" key="4">
    <source>
        <dbReference type="Proteomes" id="UP000663879"/>
    </source>
</evidence>
<keyword evidence="4" id="KW-1185">Reference proteome</keyword>
<dbReference type="SUPFAM" id="SSF63829">
    <property type="entry name" value="Calcium-dependent phosphotriesterase"/>
    <property type="match status" value="1"/>
</dbReference>
<evidence type="ECO:0000256" key="2">
    <source>
        <dbReference type="ARBA" id="ARBA00023180"/>
    </source>
</evidence>
<organism evidence="3 4">
    <name type="scientific">Brachionus calyciflorus</name>
    <dbReference type="NCBI Taxonomy" id="104777"/>
    <lineage>
        <taxon>Eukaryota</taxon>
        <taxon>Metazoa</taxon>
        <taxon>Spiralia</taxon>
        <taxon>Gnathifera</taxon>
        <taxon>Rotifera</taxon>
        <taxon>Eurotatoria</taxon>
        <taxon>Monogononta</taxon>
        <taxon>Pseudotrocha</taxon>
        <taxon>Ploima</taxon>
        <taxon>Brachionidae</taxon>
        <taxon>Brachionus</taxon>
    </lineage>
</organism>
<evidence type="ECO:0000313" key="3">
    <source>
        <dbReference type="EMBL" id="CAF0996856.1"/>
    </source>
</evidence>
<dbReference type="SUPFAM" id="SSF63825">
    <property type="entry name" value="YWTD domain"/>
    <property type="match status" value="1"/>
</dbReference>
<keyword evidence="2" id="KW-0325">Glycoprotein</keyword>
<protein>
    <submittedName>
        <fullName evidence="3">Uncharacterized protein</fullName>
    </submittedName>
</protein>
<keyword evidence="1" id="KW-0732">Signal</keyword>
<reference evidence="3" key="1">
    <citation type="submission" date="2021-02" db="EMBL/GenBank/DDBJ databases">
        <authorList>
            <person name="Nowell W R."/>
        </authorList>
    </citation>
    <scope>NUCLEOTIDE SEQUENCE</scope>
    <source>
        <strain evidence="3">Ploen Becks lab</strain>
    </source>
</reference>
<evidence type="ECO:0000256" key="1">
    <source>
        <dbReference type="ARBA" id="ARBA00022729"/>
    </source>
</evidence>
<dbReference type="Proteomes" id="UP000663879">
    <property type="component" value="Unassembled WGS sequence"/>
</dbReference>
<dbReference type="PANTHER" id="PTHR10680">
    <property type="entry name" value="PEPTIDYL-GLYCINE ALPHA-AMIDATING MONOOXYGENASE"/>
    <property type="match status" value="1"/>
</dbReference>
<name>A0A814GIF1_9BILA</name>
<gene>
    <name evidence="3" type="ORF">OXX778_LOCUS16202</name>
</gene>
<dbReference type="PANTHER" id="PTHR10680:SF14">
    <property type="entry name" value="PEPTIDYL-GLYCINE ALPHA-AMIDATING MONOOXYGENASE"/>
    <property type="match status" value="1"/>
</dbReference>
<dbReference type="EMBL" id="CAJNOC010003763">
    <property type="protein sequence ID" value="CAF0996856.1"/>
    <property type="molecule type" value="Genomic_DNA"/>
</dbReference>
<dbReference type="InterPro" id="IPR011042">
    <property type="entry name" value="6-blade_b-propeller_TolB-like"/>
</dbReference>
<sequence length="321" mass="37244">MDFSRQCRRFINYQIFNHENFTKNLNNISAICVLKCNIKTSNQLVSTHRIVVVDNSEKSLFLLDENGKLIKEVHLAKNLESYGLCSTSKSSGNFVYLSDYSNHIIRKYDENLKELKQISHDLSSPCGISINNELNLLQVVDQNSYRVVSFDLKTDEFVSEFKLFQDDLEMASKYSIPNQIDLSNQVNYEEYLEKTRKRAELDFRPFGLISKGERIYVTDWQRGLLYIYKSGKLEKKIGERAKMFTKPRDIQLDSLDSILVSDFDSRSFYFMDNKGVFLFESKLPKSKNSKNEKGIYGVDKIENTKLVFATNSSIYVCNLQA</sequence>
<dbReference type="Gene3D" id="2.120.10.30">
    <property type="entry name" value="TolB, C-terminal domain"/>
    <property type="match status" value="2"/>
</dbReference>
<accession>A0A814GIF1</accession>